<organism evidence="1 2">
    <name type="scientific">Rudanella paleaurantiibacter</name>
    <dbReference type="NCBI Taxonomy" id="2614655"/>
    <lineage>
        <taxon>Bacteria</taxon>
        <taxon>Pseudomonadati</taxon>
        <taxon>Bacteroidota</taxon>
        <taxon>Cytophagia</taxon>
        <taxon>Cytophagales</taxon>
        <taxon>Cytophagaceae</taxon>
        <taxon>Rudanella</taxon>
    </lineage>
</organism>
<evidence type="ECO:0000313" key="1">
    <source>
        <dbReference type="EMBL" id="KAB7729185.1"/>
    </source>
</evidence>
<evidence type="ECO:0008006" key="3">
    <source>
        <dbReference type="Google" id="ProtNLM"/>
    </source>
</evidence>
<keyword evidence="2" id="KW-1185">Reference proteome</keyword>
<protein>
    <recommendedName>
        <fullName evidence="3">DUF3365 domain-containing protein</fullName>
    </recommendedName>
</protein>
<dbReference type="AlphaFoldDB" id="A0A7J5TX19"/>
<name>A0A7J5TX19_9BACT</name>
<sequence>MTITHALRVHAFTLATSVAVSLTLLSCNPDRLKQTEALKQEMADKKIKRVTNADLNERVDAWGKQIAELAQKELEDKLKAGKSADSLCELRQLPKTAALAKRYALEIDLLGPPDIQNPKLAPKEREVLDAYLYNAENKLPQQANIQRIADTLYVFNTAVPAESPICKACFGDQKQPLAVWRLAFTKREIIRRISVKKK</sequence>
<evidence type="ECO:0000313" key="2">
    <source>
        <dbReference type="Proteomes" id="UP000488299"/>
    </source>
</evidence>
<accession>A0A7J5TX19</accession>
<comment type="caution">
    <text evidence="1">The sequence shown here is derived from an EMBL/GenBank/DDBJ whole genome shotgun (WGS) entry which is preliminary data.</text>
</comment>
<dbReference type="RefSeq" id="WP_152125291.1">
    <property type="nucleotide sequence ID" value="NZ_WELI01000006.1"/>
</dbReference>
<reference evidence="1 2" key="1">
    <citation type="submission" date="2019-10" db="EMBL/GenBank/DDBJ databases">
        <title>Rudanella paleaurantiibacter sp. nov., isolated from sludge.</title>
        <authorList>
            <person name="Xu S.Q."/>
        </authorList>
    </citation>
    <scope>NUCLEOTIDE SEQUENCE [LARGE SCALE GENOMIC DNA]</scope>
    <source>
        <strain evidence="1 2">HX-22-17</strain>
    </source>
</reference>
<dbReference type="Proteomes" id="UP000488299">
    <property type="component" value="Unassembled WGS sequence"/>
</dbReference>
<gene>
    <name evidence="1" type="ORF">F5984_16225</name>
</gene>
<proteinExistence type="predicted"/>
<dbReference type="EMBL" id="WELI01000006">
    <property type="protein sequence ID" value="KAB7729185.1"/>
    <property type="molecule type" value="Genomic_DNA"/>
</dbReference>